<accession>A0A4S2MEA8</accession>
<evidence type="ECO:0000313" key="3">
    <source>
        <dbReference type="Proteomes" id="UP000308267"/>
    </source>
</evidence>
<proteinExistence type="predicted"/>
<dbReference type="OrthoDB" id="6261519at2759"/>
<evidence type="ECO:0000313" key="2">
    <source>
        <dbReference type="EMBL" id="TGZ72517.1"/>
    </source>
</evidence>
<feature type="region of interest" description="Disordered" evidence="1">
    <location>
        <begin position="1"/>
        <end position="323"/>
    </location>
</feature>
<feature type="compositionally biased region" description="Basic and acidic residues" evidence="1">
    <location>
        <begin position="24"/>
        <end position="38"/>
    </location>
</feature>
<dbReference type="Proteomes" id="UP000308267">
    <property type="component" value="Unassembled WGS sequence"/>
</dbReference>
<feature type="compositionally biased region" description="Basic and acidic residues" evidence="1">
    <location>
        <begin position="100"/>
        <end position="113"/>
    </location>
</feature>
<evidence type="ECO:0000256" key="1">
    <source>
        <dbReference type="SAM" id="MobiDB-lite"/>
    </source>
</evidence>
<feature type="compositionally biased region" description="Polar residues" evidence="1">
    <location>
        <begin position="66"/>
        <end position="78"/>
    </location>
</feature>
<organism evidence="2 3">
    <name type="scientific">Opisthorchis felineus</name>
    <dbReference type="NCBI Taxonomy" id="147828"/>
    <lineage>
        <taxon>Eukaryota</taxon>
        <taxon>Metazoa</taxon>
        <taxon>Spiralia</taxon>
        <taxon>Lophotrochozoa</taxon>
        <taxon>Platyhelminthes</taxon>
        <taxon>Trematoda</taxon>
        <taxon>Digenea</taxon>
        <taxon>Opisthorchiida</taxon>
        <taxon>Opisthorchiata</taxon>
        <taxon>Opisthorchiidae</taxon>
        <taxon>Opisthorchis</taxon>
    </lineage>
</organism>
<feature type="compositionally biased region" description="Polar residues" evidence="1">
    <location>
        <begin position="167"/>
        <end position="188"/>
    </location>
</feature>
<comment type="caution">
    <text evidence="2">The sequence shown here is derived from an EMBL/GenBank/DDBJ whole genome shotgun (WGS) entry which is preliminary data.</text>
</comment>
<dbReference type="AlphaFoldDB" id="A0A4S2MEA8"/>
<feature type="compositionally biased region" description="Low complexity" evidence="1">
    <location>
        <begin position="189"/>
        <end position="198"/>
    </location>
</feature>
<feature type="compositionally biased region" description="Basic and acidic residues" evidence="1">
    <location>
        <begin position="289"/>
        <end position="303"/>
    </location>
</feature>
<dbReference type="EMBL" id="SJOL01003597">
    <property type="protein sequence ID" value="TGZ72517.1"/>
    <property type="molecule type" value="Genomic_DNA"/>
</dbReference>
<feature type="compositionally biased region" description="Basic residues" evidence="1">
    <location>
        <begin position="137"/>
        <end position="148"/>
    </location>
</feature>
<feature type="compositionally biased region" description="Low complexity" evidence="1">
    <location>
        <begin position="149"/>
        <end position="158"/>
    </location>
</feature>
<keyword evidence="3" id="KW-1185">Reference proteome</keyword>
<name>A0A4S2MEA8_OPIFE</name>
<feature type="compositionally biased region" description="Acidic residues" evidence="1">
    <location>
        <begin position="118"/>
        <end position="130"/>
    </location>
</feature>
<reference evidence="2 3" key="1">
    <citation type="journal article" date="2019" name="BMC Genomics">
        <title>New insights from Opisthorchis felineus genome: update on genomics of the epidemiologically important liver flukes.</title>
        <authorList>
            <person name="Ershov N.I."/>
            <person name="Mordvinov V.A."/>
            <person name="Prokhortchouk E.B."/>
            <person name="Pakharukova M.Y."/>
            <person name="Gunbin K.V."/>
            <person name="Ustyantsev K."/>
            <person name="Genaev M.A."/>
            <person name="Blinov A.G."/>
            <person name="Mazur A."/>
            <person name="Boulygina E."/>
            <person name="Tsygankova S."/>
            <person name="Khrameeva E."/>
            <person name="Chekanov N."/>
            <person name="Fan G."/>
            <person name="Xiao A."/>
            <person name="Zhang H."/>
            <person name="Xu X."/>
            <person name="Yang H."/>
            <person name="Solovyev V."/>
            <person name="Lee S.M."/>
            <person name="Liu X."/>
            <person name="Afonnikov D.A."/>
            <person name="Skryabin K.G."/>
        </authorList>
    </citation>
    <scope>NUCLEOTIDE SEQUENCE [LARGE SCALE GENOMIC DNA]</scope>
    <source>
        <strain evidence="2">AK-0245</strain>
        <tissue evidence="2">Whole organism</tissue>
    </source>
</reference>
<gene>
    <name evidence="2" type="ORF">CRM22_002039</name>
</gene>
<sequence length="346" mass="37965">MPRLRSHSVALRPANPDAFGAHHSIPEKSEKVHPDSKVHPKHTKHVLGETSVNVCQQTRLRKRTSLPGTTAATSTSIKLSKPITKPRSPPKPSVSKRAASKHENPDVPKKPTPKDPYSLDELEDSDDEKENIDPRGQRIHGVKRKVAKRTATVTAATTQSPKPKRSVSFSSPQPVNSRPSINVCTVSKPTQPSSSTQPFRLPLPQTPILSAAPMTPHIPSASTPAVRLVRTDLPTHNPVNPSLSLSPVKKPPRPVQTDSPEVQSPDKLLTESLVPNTSNLVLEPFADDEPVKERSKSSLEDSGSRGSSNRSRKRSNSGTEDYSSWLEEFNEQLKQFDSHHLTIEEP</sequence>
<protein>
    <submittedName>
        <fullName evidence="2">Uncharacterized protein</fullName>
    </submittedName>
</protein>